<evidence type="ECO:0000313" key="5">
    <source>
        <dbReference type="Proteomes" id="UP000320653"/>
    </source>
</evidence>
<proteinExistence type="predicted"/>
<dbReference type="CDD" id="cd04301">
    <property type="entry name" value="NAT_SF"/>
    <property type="match status" value="1"/>
</dbReference>
<dbReference type="InterPro" id="IPR016181">
    <property type="entry name" value="Acyl_CoA_acyltransferase"/>
</dbReference>
<feature type="domain" description="N-acetyltransferase" evidence="3">
    <location>
        <begin position="7"/>
        <end position="154"/>
    </location>
</feature>
<protein>
    <submittedName>
        <fullName evidence="4">Acetyltransferase (GNAT) family protein</fullName>
    </submittedName>
</protein>
<accession>A0A561QNT6</accession>
<evidence type="ECO:0000256" key="1">
    <source>
        <dbReference type="ARBA" id="ARBA00022679"/>
    </source>
</evidence>
<dbReference type="OrthoDB" id="9797417at2"/>
<dbReference type="AlphaFoldDB" id="A0A561QNT6"/>
<evidence type="ECO:0000259" key="3">
    <source>
        <dbReference type="PROSITE" id="PS51186"/>
    </source>
</evidence>
<dbReference type="InterPro" id="IPR050832">
    <property type="entry name" value="Bact_Acetyltransf"/>
</dbReference>
<dbReference type="InterPro" id="IPR000182">
    <property type="entry name" value="GNAT_dom"/>
</dbReference>
<sequence length="161" mass="18031">MSLESHLEFRSARTEDADAIRDVVRAAYARWIPVIGREPLPMKADYQKAVSEHRIDLVCSAESITGLIEMMLREDHLWIENVAVSPEQQGKGLGRRLLAHAETIAKENGLSEVRLLTNAAFVSNVRLYEKTGYVITASESFMGGTTLHMSKYLLRDARTIG</sequence>
<keyword evidence="1 4" id="KW-0808">Transferase</keyword>
<dbReference type="Pfam" id="PF00583">
    <property type="entry name" value="Acetyltransf_1"/>
    <property type="match status" value="1"/>
</dbReference>
<comment type="caution">
    <text evidence="4">The sequence shown here is derived from an EMBL/GenBank/DDBJ whole genome shotgun (WGS) entry which is preliminary data.</text>
</comment>
<dbReference type="PANTHER" id="PTHR43877">
    <property type="entry name" value="AMINOALKYLPHOSPHONATE N-ACETYLTRANSFERASE-RELATED-RELATED"/>
    <property type="match status" value="1"/>
</dbReference>
<dbReference type="RefSeq" id="WP_145639500.1">
    <property type="nucleotide sequence ID" value="NZ_VIWP01000005.1"/>
</dbReference>
<keyword evidence="5" id="KW-1185">Reference proteome</keyword>
<name>A0A561QNT6_9HYPH</name>
<keyword evidence="2" id="KW-0012">Acyltransferase</keyword>
<dbReference type="Proteomes" id="UP000320653">
    <property type="component" value="Unassembled WGS sequence"/>
</dbReference>
<dbReference type="PROSITE" id="PS51186">
    <property type="entry name" value="GNAT"/>
    <property type="match status" value="1"/>
</dbReference>
<dbReference type="EMBL" id="VIWP01000005">
    <property type="protein sequence ID" value="TWF51989.1"/>
    <property type="molecule type" value="Genomic_DNA"/>
</dbReference>
<organism evidence="4 5">
    <name type="scientific">Neorhizobium alkalisoli</name>
    <dbReference type="NCBI Taxonomy" id="528178"/>
    <lineage>
        <taxon>Bacteria</taxon>
        <taxon>Pseudomonadati</taxon>
        <taxon>Pseudomonadota</taxon>
        <taxon>Alphaproteobacteria</taxon>
        <taxon>Hyphomicrobiales</taxon>
        <taxon>Rhizobiaceae</taxon>
        <taxon>Rhizobium/Agrobacterium group</taxon>
        <taxon>Neorhizobium</taxon>
    </lineage>
</organism>
<evidence type="ECO:0000313" key="4">
    <source>
        <dbReference type="EMBL" id="TWF51989.1"/>
    </source>
</evidence>
<gene>
    <name evidence="4" type="ORF">FHW37_10587</name>
</gene>
<evidence type="ECO:0000256" key="2">
    <source>
        <dbReference type="ARBA" id="ARBA00023315"/>
    </source>
</evidence>
<reference evidence="4 5" key="1">
    <citation type="submission" date="2019-06" db="EMBL/GenBank/DDBJ databases">
        <title>Sorghum-associated microbial communities from plants grown in Nebraska, USA.</title>
        <authorList>
            <person name="Schachtman D."/>
        </authorList>
    </citation>
    <scope>NUCLEOTIDE SEQUENCE [LARGE SCALE GENOMIC DNA]</scope>
    <source>
        <strain evidence="4 5">1225</strain>
    </source>
</reference>
<dbReference type="GO" id="GO:0016747">
    <property type="term" value="F:acyltransferase activity, transferring groups other than amino-acyl groups"/>
    <property type="evidence" value="ECO:0007669"/>
    <property type="project" value="InterPro"/>
</dbReference>
<dbReference type="PANTHER" id="PTHR43877:SF2">
    <property type="entry name" value="AMINOALKYLPHOSPHONATE N-ACETYLTRANSFERASE-RELATED"/>
    <property type="match status" value="1"/>
</dbReference>
<dbReference type="Gene3D" id="3.40.630.30">
    <property type="match status" value="1"/>
</dbReference>
<dbReference type="SUPFAM" id="SSF55729">
    <property type="entry name" value="Acyl-CoA N-acyltransferases (Nat)"/>
    <property type="match status" value="1"/>
</dbReference>